<dbReference type="AlphaFoldDB" id="A0A2U3N9N8"/>
<organism evidence="1 2">
    <name type="scientific">Mycobacterium terramassiliense</name>
    <dbReference type="NCBI Taxonomy" id="1841859"/>
    <lineage>
        <taxon>Bacteria</taxon>
        <taxon>Bacillati</taxon>
        <taxon>Actinomycetota</taxon>
        <taxon>Actinomycetes</taxon>
        <taxon>Mycobacteriales</taxon>
        <taxon>Mycobacteriaceae</taxon>
        <taxon>Mycobacterium</taxon>
    </lineage>
</organism>
<gene>
    <name evidence="1" type="ORF">MTAB308_1688</name>
</gene>
<accession>A0A2U3N9N8</accession>
<dbReference type="STRING" id="1841859.GCA_900157385_01683"/>
<keyword evidence="2" id="KW-1185">Reference proteome</keyword>
<evidence type="ECO:0000313" key="2">
    <source>
        <dbReference type="Proteomes" id="UP000241595"/>
    </source>
</evidence>
<sequence>LASKLPLLAHAYDRTVTALLDAVLAAHGGLDRWRRFGSMEATIVSGGKLWEIKGQPQDPTPRRMSVALQREWASVQPFGAADQRTDFTPRRGAIEKLDGRVVAEGFNPRESFAGHELTTPWDPLQRAYFNGYALWTYLTTPFFMTLPGLTVAEIDPIEDFGERWFGLQARFSDELASHSTEQEFYFGSDFLLRRHDYRVDVAGGFAAIQYVYDIVEADGIKLPSKRRAYRCDAHGRLLADELMVSIDISDVHLT</sequence>
<dbReference type="EMBL" id="FTRV01000011">
    <property type="protein sequence ID" value="SPM28203.1"/>
    <property type="molecule type" value="Genomic_DNA"/>
</dbReference>
<name>A0A2U3N9N8_9MYCO</name>
<protein>
    <submittedName>
        <fullName evidence="1">Uncharacterized protein</fullName>
    </submittedName>
</protein>
<evidence type="ECO:0000313" key="1">
    <source>
        <dbReference type="EMBL" id="SPM28203.1"/>
    </source>
</evidence>
<dbReference type="Proteomes" id="UP000241595">
    <property type="component" value="Unassembled WGS sequence"/>
</dbReference>
<feature type="non-terminal residue" evidence="1">
    <location>
        <position position="1"/>
    </location>
</feature>
<proteinExistence type="predicted"/>
<reference evidence="1 2" key="1">
    <citation type="submission" date="2017-01" db="EMBL/GenBank/DDBJ databases">
        <authorList>
            <consortium name="Urmite Genomes"/>
        </authorList>
    </citation>
    <scope>NUCLEOTIDE SEQUENCE [LARGE SCALE GENOMIC DNA]</scope>
    <source>
        <strain evidence="1 2">AB308</strain>
    </source>
</reference>